<feature type="compositionally biased region" description="Polar residues" evidence="1">
    <location>
        <begin position="31"/>
        <end position="44"/>
    </location>
</feature>
<dbReference type="EMBL" id="SIJB01000059">
    <property type="protein sequence ID" value="NBI31121.1"/>
    <property type="molecule type" value="Genomic_DNA"/>
</dbReference>
<gene>
    <name evidence="2" type="ORF">ERL59_19495</name>
</gene>
<feature type="compositionally biased region" description="Basic and acidic residues" evidence="1">
    <location>
        <begin position="45"/>
        <end position="68"/>
    </location>
</feature>
<dbReference type="PROSITE" id="PS51257">
    <property type="entry name" value="PROKAR_LIPOPROTEIN"/>
    <property type="match status" value="1"/>
</dbReference>
<proteinExistence type="predicted"/>
<name>A0A6N9Q8W2_9BACL</name>
<evidence type="ECO:0000313" key="3">
    <source>
        <dbReference type="Proteomes" id="UP000448943"/>
    </source>
</evidence>
<dbReference type="OrthoDB" id="2615011at2"/>
<dbReference type="AlphaFoldDB" id="A0A6N9Q8W2"/>
<evidence type="ECO:0000256" key="1">
    <source>
        <dbReference type="SAM" id="MobiDB-lite"/>
    </source>
</evidence>
<accession>A0A6N9Q8W2</accession>
<dbReference type="RefSeq" id="WP_160647941.1">
    <property type="nucleotide sequence ID" value="NZ_SIJB01000059.1"/>
</dbReference>
<keyword evidence="3" id="KW-1185">Reference proteome</keyword>
<feature type="region of interest" description="Disordered" evidence="1">
    <location>
        <begin position="31"/>
        <end position="81"/>
    </location>
</feature>
<protein>
    <recommendedName>
        <fullName evidence="4">Lipoprotein</fullName>
    </recommendedName>
</protein>
<comment type="caution">
    <text evidence="2">The sequence shown here is derived from an EMBL/GenBank/DDBJ whole genome shotgun (WGS) entry which is preliminary data.</text>
</comment>
<evidence type="ECO:0000313" key="2">
    <source>
        <dbReference type="EMBL" id="NBI31121.1"/>
    </source>
</evidence>
<reference evidence="2 3" key="1">
    <citation type="submission" date="2019-01" db="EMBL/GenBank/DDBJ databases">
        <title>Chengkuizengella sp. nov., isolated from deep-sea sediment of East Pacific Ocean.</title>
        <authorList>
            <person name="Yang J."/>
            <person name="Lai Q."/>
            <person name="Shao Z."/>
        </authorList>
    </citation>
    <scope>NUCLEOTIDE SEQUENCE [LARGE SCALE GENOMIC DNA]</scope>
    <source>
        <strain evidence="2 3">YPA3-1-1</strain>
    </source>
</reference>
<dbReference type="Proteomes" id="UP000448943">
    <property type="component" value="Unassembled WGS sequence"/>
</dbReference>
<sequence>MKQSLFVMLFVVVLSSLFLYGCSSQEEAVVENESNTQNSEVAQESQEKELNQEENLEKEAAEDSKDVEQDMEEPSEETFSSIYDKEISTIQEGLQIGLSKGNISALFGDQYAEIISPLDDLVMWKYDLLTSTNHVFDAESQSDAIDFDGFSSGDIGAQLFVEWSADELTNHFVMYYVCGEEGEICEYRVWDDGTTNETKIN</sequence>
<organism evidence="2 3">
    <name type="scientific">Chengkuizengella marina</name>
    <dbReference type="NCBI Taxonomy" id="2507566"/>
    <lineage>
        <taxon>Bacteria</taxon>
        <taxon>Bacillati</taxon>
        <taxon>Bacillota</taxon>
        <taxon>Bacilli</taxon>
        <taxon>Bacillales</taxon>
        <taxon>Paenibacillaceae</taxon>
        <taxon>Chengkuizengella</taxon>
    </lineage>
</organism>
<evidence type="ECO:0008006" key="4">
    <source>
        <dbReference type="Google" id="ProtNLM"/>
    </source>
</evidence>